<dbReference type="InterPro" id="IPR039994">
    <property type="entry name" value="NO66-like"/>
</dbReference>
<feature type="domain" description="JmjC" evidence="5">
    <location>
        <begin position="110"/>
        <end position="241"/>
    </location>
</feature>
<sequence length="306" mass="34603">MRAPDFEELVGDPEVYFAEYANKRPMLRSGSPIGDPQEILSLAHLDKLIHSEAIRPPYIRVFSGGVAVPPARYTRTIKIQGIDVPDVVIPDRVYALFRDGATVTWHSLNQHVPHLRELARELSIRFGTRSDITAFLTPPRKQGFEPHHDPVDVFALQLEGTKRWRVWKPIRERRADIGHYRLEDLGEPDLDVTLRPGDVLHIPFNTPHMAVSEDQISLHLSVMVQPLMWRDLMLRTVERLTQDDGFDPVHAEGESHVAGRLERLASRLLEVDVSAELAGRAAQGARADGSRDGRGFRSQNTEHLPT</sequence>
<keyword evidence="2" id="KW-0479">Metal-binding</keyword>
<evidence type="ECO:0000256" key="4">
    <source>
        <dbReference type="SAM" id="MobiDB-lite"/>
    </source>
</evidence>
<dbReference type="EMBL" id="AP035884">
    <property type="protein sequence ID" value="BFP51289.1"/>
    <property type="molecule type" value="Genomic_DNA"/>
</dbReference>
<keyword evidence="3" id="KW-0408">Iron</keyword>
<name>A0AB33K6P1_9ACTN</name>
<feature type="region of interest" description="Disordered" evidence="4">
    <location>
        <begin position="280"/>
        <end position="306"/>
    </location>
</feature>
<gene>
    <name evidence="6" type="ORF">SCMC78_10960</name>
</gene>
<dbReference type="PANTHER" id="PTHR13096">
    <property type="entry name" value="MINA53 MYC INDUCED NUCLEAR ANTIGEN"/>
    <property type="match status" value="1"/>
</dbReference>
<evidence type="ECO:0000256" key="2">
    <source>
        <dbReference type="ARBA" id="ARBA00022723"/>
    </source>
</evidence>
<evidence type="ECO:0000259" key="5">
    <source>
        <dbReference type="PROSITE" id="PS51184"/>
    </source>
</evidence>
<organism evidence="6">
    <name type="scientific">Streptomyces sp. CMC78</name>
    <dbReference type="NCBI Taxonomy" id="3231512"/>
    <lineage>
        <taxon>Bacteria</taxon>
        <taxon>Bacillati</taxon>
        <taxon>Actinomycetota</taxon>
        <taxon>Actinomycetes</taxon>
        <taxon>Kitasatosporales</taxon>
        <taxon>Streptomycetaceae</taxon>
        <taxon>Streptomyces</taxon>
    </lineage>
</organism>
<proteinExistence type="predicted"/>
<comment type="cofactor">
    <cofactor evidence="1">
        <name>Fe(2+)</name>
        <dbReference type="ChEBI" id="CHEBI:29033"/>
    </cofactor>
</comment>
<dbReference type="Gene3D" id="2.60.120.650">
    <property type="entry name" value="Cupin"/>
    <property type="match status" value="1"/>
</dbReference>
<dbReference type="PROSITE" id="PS51184">
    <property type="entry name" value="JMJC"/>
    <property type="match status" value="1"/>
</dbReference>
<dbReference type="RefSeq" id="WP_319597708.1">
    <property type="nucleotide sequence ID" value="NZ_AP035884.1"/>
</dbReference>
<dbReference type="AlphaFoldDB" id="A0AB33K6P1"/>
<dbReference type="SUPFAM" id="SSF51197">
    <property type="entry name" value="Clavaminate synthase-like"/>
    <property type="match status" value="1"/>
</dbReference>
<accession>A0AB33K6P1</accession>
<dbReference type="KEGG" id="stcm:SCMC78_10960"/>
<protein>
    <recommendedName>
        <fullName evidence="5">JmjC domain-containing protein</fullName>
    </recommendedName>
</protein>
<dbReference type="PANTHER" id="PTHR13096:SF8">
    <property type="entry name" value="RIBOSOMAL OXYGENASE 1"/>
    <property type="match status" value="1"/>
</dbReference>
<evidence type="ECO:0000256" key="1">
    <source>
        <dbReference type="ARBA" id="ARBA00001954"/>
    </source>
</evidence>
<dbReference type="InterPro" id="IPR003347">
    <property type="entry name" value="JmjC_dom"/>
</dbReference>
<evidence type="ECO:0000256" key="3">
    <source>
        <dbReference type="ARBA" id="ARBA00023004"/>
    </source>
</evidence>
<evidence type="ECO:0000313" key="6">
    <source>
        <dbReference type="EMBL" id="BFP51289.1"/>
    </source>
</evidence>
<reference evidence="6" key="1">
    <citation type="submission" date="2024-07" db="EMBL/GenBank/DDBJ databases">
        <title>Complete genome sequences of cellulolytic bacteria, Kitasatospora sp. CMC57 and Streptomyces sp. CMC78, isolated from Japanese agricultural soil.</title>
        <authorList>
            <person name="Hashimoto T."/>
            <person name="Ito M."/>
            <person name="Iwamoto M."/>
            <person name="Fukahori D."/>
            <person name="Shoda T."/>
            <person name="Sakoda M."/>
            <person name="Morohoshi T."/>
            <person name="Mitsuboshi M."/>
            <person name="Nishizawa T."/>
        </authorList>
    </citation>
    <scope>NUCLEOTIDE SEQUENCE</scope>
    <source>
        <strain evidence="6">CMC78</strain>
    </source>
</reference>
<dbReference type="Pfam" id="PF08007">
    <property type="entry name" value="JmjC_2"/>
    <property type="match status" value="1"/>
</dbReference>
<dbReference type="GO" id="GO:0046872">
    <property type="term" value="F:metal ion binding"/>
    <property type="evidence" value="ECO:0007669"/>
    <property type="project" value="UniProtKB-KW"/>
</dbReference>